<feature type="region of interest" description="Disordered" evidence="1">
    <location>
        <begin position="1"/>
        <end position="37"/>
    </location>
</feature>
<organism evidence="2 3">
    <name type="scientific">Corynebacterium kutscheri</name>
    <dbReference type="NCBI Taxonomy" id="35755"/>
    <lineage>
        <taxon>Bacteria</taxon>
        <taxon>Bacillati</taxon>
        <taxon>Actinomycetota</taxon>
        <taxon>Actinomycetes</taxon>
        <taxon>Mycobacteriales</taxon>
        <taxon>Corynebacteriaceae</taxon>
        <taxon>Corynebacterium</taxon>
    </lineage>
</organism>
<sequence>MRASPGIDRLLPFSYAKKGTENASQAQDATNKDDPALLPGRHLVDLIQNGQSTFQRQSHEHEWGMTETNQADSITALPEREGFEL</sequence>
<name>A0AB38VRZ4_9CORY</name>
<reference evidence="2 3" key="1">
    <citation type="submission" date="2018-12" db="EMBL/GenBank/DDBJ databases">
        <authorList>
            <consortium name="Pathogen Informatics"/>
        </authorList>
    </citation>
    <scope>NUCLEOTIDE SEQUENCE [LARGE SCALE GENOMIC DNA]</scope>
    <source>
        <strain evidence="2 3">NCTC949</strain>
    </source>
</reference>
<evidence type="ECO:0000313" key="2">
    <source>
        <dbReference type="EMBL" id="VEH06398.1"/>
    </source>
</evidence>
<dbReference type="EMBL" id="LR134377">
    <property type="protein sequence ID" value="VEH06398.1"/>
    <property type="molecule type" value="Genomic_DNA"/>
</dbReference>
<evidence type="ECO:0000256" key="1">
    <source>
        <dbReference type="SAM" id="MobiDB-lite"/>
    </source>
</evidence>
<accession>A0AB38VRZ4</accession>
<protein>
    <submittedName>
        <fullName evidence="2">Uncharacterized protein</fullName>
    </submittedName>
</protein>
<dbReference type="Proteomes" id="UP000271380">
    <property type="component" value="Chromosome"/>
</dbReference>
<proteinExistence type="predicted"/>
<dbReference type="RefSeq" id="WP_232010975.1">
    <property type="nucleotide sequence ID" value="NZ_LR134377.1"/>
</dbReference>
<dbReference type="AlphaFoldDB" id="A0AB38VRZ4"/>
<gene>
    <name evidence="2" type="ORF">NCTC949_01102</name>
</gene>
<feature type="region of interest" description="Disordered" evidence="1">
    <location>
        <begin position="54"/>
        <end position="85"/>
    </location>
</feature>
<evidence type="ECO:0000313" key="3">
    <source>
        <dbReference type="Proteomes" id="UP000271380"/>
    </source>
</evidence>